<evidence type="ECO:0000313" key="2">
    <source>
        <dbReference type="Proteomes" id="UP000799766"/>
    </source>
</evidence>
<accession>A0A6A6NQ32</accession>
<gene>
    <name evidence="1" type="ORF">BDY21DRAFT_119237</name>
</gene>
<dbReference type="Gene3D" id="3.40.50.150">
    <property type="entry name" value="Vaccinia Virus protein VP39"/>
    <property type="match status" value="1"/>
</dbReference>
<sequence length="338" mass="38033">MTSAAVDPEHAATHNVEVDTAAIGSDSDSAYDEGELKSYTTSLASSVLNFPVEHGRRYHKFREGSYNFPNDEKEQDRLDFMSYITRLMTDGKLHQTPFPKSAPPKRILDVGTGTGIWAIDAAEEYPDAEVTGNDLSPIQPKWVPPNVQFEVDDVESEWAPRAAPYDFVFARYLAGSIKDWPRLVGQIHRNTRPGGWVEFQDYAAPYSQGGAARPDSPFFRMYDLLTQVIGKMGREMWPGPKLEGWVKDAGFTNVTHKVFKLPIGAWPKDPTLKYVGGLNLVQFLEGCEAYIIGPFTRGLGWTMDECQVLLAQVRDDVKKKNVYYLADYHVVYAQRPPE</sequence>
<dbReference type="OrthoDB" id="2013972at2759"/>
<dbReference type="GO" id="GO:0032259">
    <property type="term" value="P:methylation"/>
    <property type="evidence" value="ECO:0007669"/>
    <property type="project" value="UniProtKB-KW"/>
</dbReference>
<dbReference type="SUPFAM" id="SSF53335">
    <property type="entry name" value="S-adenosyl-L-methionine-dependent methyltransferases"/>
    <property type="match status" value="1"/>
</dbReference>
<evidence type="ECO:0000313" key="1">
    <source>
        <dbReference type="EMBL" id="KAF2453799.1"/>
    </source>
</evidence>
<dbReference type="AlphaFoldDB" id="A0A6A6NQ32"/>
<dbReference type="EMBL" id="MU001695">
    <property type="protein sequence ID" value="KAF2453799.1"/>
    <property type="molecule type" value="Genomic_DNA"/>
</dbReference>
<keyword evidence="1" id="KW-0808">Transferase</keyword>
<dbReference type="PANTHER" id="PTHR43591:SF10">
    <property type="entry name" value="ABC TRANSMEMBRANE TYPE-1 DOMAIN-CONTAINING PROTEIN-RELATED"/>
    <property type="match status" value="1"/>
</dbReference>
<keyword evidence="2" id="KW-1185">Reference proteome</keyword>
<dbReference type="Pfam" id="PF13489">
    <property type="entry name" value="Methyltransf_23"/>
    <property type="match status" value="1"/>
</dbReference>
<protein>
    <submittedName>
        <fullName evidence="1">S-adenosyl-L-methionine-dependent methyltransferase</fullName>
    </submittedName>
</protein>
<dbReference type="InterPro" id="IPR029063">
    <property type="entry name" value="SAM-dependent_MTases_sf"/>
</dbReference>
<name>A0A6A6NQ32_9PEZI</name>
<organism evidence="1 2">
    <name type="scientific">Lineolata rhizophorae</name>
    <dbReference type="NCBI Taxonomy" id="578093"/>
    <lineage>
        <taxon>Eukaryota</taxon>
        <taxon>Fungi</taxon>
        <taxon>Dikarya</taxon>
        <taxon>Ascomycota</taxon>
        <taxon>Pezizomycotina</taxon>
        <taxon>Dothideomycetes</taxon>
        <taxon>Dothideomycetes incertae sedis</taxon>
        <taxon>Lineolatales</taxon>
        <taxon>Lineolataceae</taxon>
        <taxon>Lineolata</taxon>
    </lineage>
</organism>
<dbReference type="PANTHER" id="PTHR43591">
    <property type="entry name" value="METHYLTRANSFERASE"/>
    <property type="match status" value="1"/>
</dbReference>
<dbReference type="CDD" id="cd02440">
    <property type="entry name" value="AdoMet_MTases"/>
    <property type="match status" value="1"/>
</dbReference>
<reference evidence="1" key="1">
    <citation type="journal article" date="2020" name="Stud. Mycol.">
        <title>101 Dothideomycetes genomes: a test case for predicting lifestyles and emergence of pathogens.</title>
        <authorList>
            <person name="Haridas S."/>
            <person name="Albert R."/>
            <person name="Binder M."/>
            <person name="Bloem J."/>
            <person name="Labutti K."/>
            <person name="Salamov A."/>
            <person name="Andreopoulos B."/>
            <person name="Baker S."/>
            <person name="Barry K."/>
            <person name="Bills G."/>
            <person name="Bluhm B."/>
            <person name="Cannon C."/>
            <person name="Castanera R."/>
            <person name="Culley D."/>
            <person name="Daum C."/>
            <person name="Ezra D."/>
            <person name="Gonzalez J."/>
            <person name="Henrissat B."/>
            <person name="Kuo A."/>
            <person name="Liang C."/>
            <person name="Lipzen A."/>
            <person name="Lutzoni F."/>
            <person name="Magnuson J."/>
            <person name="Mondo S."/>
            <person name="Nolan M."/>
            <person name="Ohm R."/>
            <person name="Pangilinan J."/>
            <person name="Park H.-J."/>
            <person name="Ramirez L."/>
            <person name="Alfaro M."/>
            <person name="Sun H."/>
            <person name="Tritt A."/>
            <person name="Yoshinaga Y."/>
            <person name="Zwiers L.-H."/>
            <person name="Turgeon B."/>
            <person name="Goodwin S."/>
            <person name="Spatafora J."/>
            <person name="Crous P."/>
            <person name="Grigoriev I."/>
        </authorList>
    </citation>
    <scope>NUCLEOTIDE SEQUENCE</scope>
    <source>
        <strain evidence="1">ATCC 16933</strain>
    </source>
</reference>
<dbReference type="Proteomes" id="UP000799766">
    <property type="component" value="Unassembled WGS sequence"/>
</dbReference>
<dbReference type="GO" id="GO:0008168">
    <property type="term" value="F:methyltransferase activity"/>
    <property type="evidence" value="ECO:0007669"/>
    <property type="project" value="UniProtKB-KW"/>
</dbReference>
<keyword evidence="1" id="KW-0489">Methyltransferase</keyword>
<proteinExistence type="predicted"/>